<comment type="caution">
    <text evidence="2">The sequence shown here is derived from an EMBL/GenBank/DDBJ whole genome shotgun (WGS) entry which is preliminary data.</text>
</comment>
<name>A0ABW4Q4L7_9MICO</name>
<feature type="transmembrane region" description="Helical" evidence="1">
    <location>
        <begin position="143"/>
        <end position="161"/>
    </location>
</feature>
<feature type="transmembrane region" description="Helical" evidence="1">
    <location>
        <begin position="209"/>
        <end position="232"/>
    </location>
</feature>
<keyword evidence="1" id="KW-0472">Membrane</keyword>
<dbReference type="EMBL" id="JBHUFL010000011">
    <property type="protein sequence ID" value="MFD1836628.1"/>
    <property type="molecule type" value="Genomic_DNA"/>
</dbReference>
<dbReference type="Proteomes" id="UP001597280">
    <property type="component" value="Unassembled WGS sequence"/>
</dbReference>
<keyword evidence="1" id="KW-0812">Transmembrane</keyword>
<dbReference type="InterPro" id="IPR049500">
    <property type="entry name" value="Peptidase_M50B-like"/>
</dbReference>
<proteinExistence type="predicted"/>
<sequence>MDLPTLLGEIGDRAAPGPAPSGTWWPLVSLSLALVAVLVSPLWRLLRPAVTIVHELGHAVTGILAGRRFTGFVVSADMSGHAITVGRPRGPGRVISAWSGYPAPALLGAVLIQVALAGAAGTALAVALAALLVSLVFTRSVHTVLAVLGSAAVVGAVWWWGSPALVALVTLAVGAFLLMGAWRHVLVVASSGGRGDDPAQLARLTPLPAAVWIGSYLLVLAACTLWALAVLAPGLRELL</sequence>
<feature type="transmembrane region" description="Helical" evidence="1">
    <location>
        <begin position="105"/>
        <end position="137"/>
    </location>
</feature>
<keyword evidence="3" id="KW-1185">Reference proteome</keyword>
<reference evidence="3" key="1">
    <citation type="journal article" date="2019" name="Int. J. Syst. Evol. Microbiol.">
        <title>The Global Catalogue of Microorganisms (GCM) 10K type strain sequencing project: providing services to taxonomists for standard genome sequencing and annotation.</title>
        <authorList>
            <consortium name="The Broad Institute Genomics Platform"/>
            <consortium name="The Broad Institute Genome Sequencing Center for Infectious Disease"/>
            <person name="Wu L."/>
            <person name="Ma J."/>
        </authorList>
    </citation>
    <scope>NUCLEOTIDE SEQUENCE [LARGE SCALE GENOMIC DNA]</scope>
    <source>
        <strain evidence="3">JCM 11650</strain>
    </source>
</reference>
<feature type="transmembrane region" description="Helical" evidence="1">
    <location>
        <begin position="168"/>
        <end position="189"/>
    </location>
</feature>
<protein>
    <submittedName>
        <fullName evidence="2">M50 family metallopeptidase</fullName>
    </submittedName>
</protein>
<gene>
    <name evidence="2" type="ORF">ACFSDA_16330</name>
</gene>
<dbReference type="RefSeq" id="WP_343906527.1">
    <property type="nucleotide sequence ID" value="NZ_BAAAIS010000006.1"/>
</dbReference>
<evidence type="ECO:0000313" key="3">
    <source>
        <dbReference type="Proteomes" id="UP001597280"/>
    </source>
</evidence>
<organism evidence="2 3">
    <name type="scientific">Brachybacterium rhamnosum</name>
    <dbReference type="NCBI Taxonomy" id="173361"/>
    <lineage>
        <taxon>Bacteria</taxon>
        <taxon>Bacillati</taxon>
        <taxon>Actinomycetota</taxon>
        <taxon>Actinomycetes</taxon>
        <taxon>Micrococcales</taxon>
        <taxon>Dermabacteraceae</taxon>
        <taxon>Brachybacterium</taxon>
    </lineage>
</organism>
<accession>A0ABW4Q4L7</accession>
<keyword evidence="1" id="KW-1133">Transmembrane helix</keyword>
<evidence type="ECO:0000256" key="1">
    <source>
        <dbReference type="SAM" id="Phobius"/>
    </source>
</evidence>
<evidence type="ECO:0000313" key="2">
    <source>
        <dbReference type="EMBL" id="MFD1836628.1"/>
    </source>
</evidence>
<dbReference type="Pfam" id="PF13398">
    <property type="entry name" value="Peptidase_M50B"/>
    <property type="match status" value="1"/>
</dbReference>
<feature type="transmembrane region" description="Helical" evidence="1">
    <location>
        <begin position="24"/>
        <end position="46"/>
    </location>
</feature>